<dbReference type="Gene3D" id="2.40.70.10">
    <property type="entry name" value="Acid Proteases"/>
    <property type="match status" value="1"/>
</dbReference>
<dbReference type="PANTHER" id="PTHR24559">
    <property type="entry name" value="TRANSPOSON TY3-I GAG-POL POLYPROTEIN"/>
    <property type="match status" value="1"/>
</dbReference>
<dbReference type="InterPro" id="IPR043128">
    <property type="entry name" value="Rev_trsase/Diguanyl_cyclase"/>
</dbReference>
<reference evidence="7" key="1">
    <citation type="journal article" date="2019" name="Sci. Rep.">
        <title>Draft genome of Tanacetum cinerariifolium, the natural source of mosquito coil.</title>
        <authorList>
            <person name="Yamashiro T."/>
            <person name="Shiraishi A."/>
            <person name="Satake H."/>
            <person name="Nakayama K."/>
        </authorList>
    </citation>
    <scope>NUCLEOTIDE SEQUENCE</scope>
</reference>
<gene>
    <name evidence="7" type="ORF">Tci_031809</name>
</gene>
<feature type="compositionally biased region" description="Basic and acidic residues" evidence="2">
    <location>
        <begin position="629"/>
        <end position="641"/>
    </location>
</feature>
<keyword evidence="7" id="KW-0695">RNA-directed DNA polymerase</keyword>
<evidence type="ECO:0000259" key="3">
    <source>
        <dbReference type="Pfam" id="PF00078"/>
    </source>
</evidence>
<feature type="compositionally biased region" description="Acidic residues" evidence="2">
    <location>
        <begin position="338"/>
        <end position="367"/>
    </location>
</feature>
<feature type="compositionally biased region" description="Acidic residues" evidence="2">
    <location>
        <begin position="310"/>
        <end position="328"/>
    </location>
</feature>
<dbReference type="InterPro" id="IPR005162">
    <property type="entry name" value="Retrotrans_gag_dom"/>
</dbReference>
<evidence type="ECO:0000256" key="2">
    <source>
        <dbReference type="SAM" id="MobiDB-lite"/>
    </source>
</evidence>
<evidence type="ECO:0000259" key="5">
    <source>
        <dbReference type="Pfam" id="PF17919"/>
    </source>
</evidence>
<accession>A0A6L2LDH2</accession>
<feature type="region of interest" description="Disordered" evidence="2">
    <location>
        <begin position="629"/>
        <end position="650"/>
    </location>
</feature>
<dbReference type="Pfam" id="PF17921">
    <property type="entry name" value="Integrase_H2C2"/>
    <property type="match status" value="1"/>
</dbReference>
<dbReference type="CDD" id="cd01647">
    <property type="entry name" value="RT_LTR"/>
    <property type="match status" value="1"/>
</dbReference>
<feature type="compositionally biased region" description="Low complexity" evidence="2">
    <location>
        <begin position="417"/>
        <end position="438"/>
    </location>
</feature>
<name>A0A6L2LDH2_TANCI</name>
<keyword evidence="7" id="KW-0548">Nucleotidyltransferase</keyword>
<keyword evidence="1" id="KW-0175">Coiled coil</keyword>
<evidence type="ECO:0000259" key="6">
    <source>
        <dbReference type="Pfam" id="PF17921"/>
    </source>
</evidence>
<keyword evidence="7" id="KW-0808">Transferase</keyword>
<dbReference type="Gene3D" id="3.30.70.270">
    <property type="match status" value="1"/>
</dbReference>
<feature type="domain" description="Reverse transcriptase" evidence="3">
    <location>
        <begin position="997"/>
        <end position="1084"/>
    </location>
</feature>
<dbReference type="InterPro" id="IPR021109">
    <property type="entry name" value="Peptidase_aspartic_dom_sf"/>
</dbReference>
<dbReference type="PANTHER" id="PTHR24559:SF444">
    <property type="entry name" value="REVERSE TRANSCRIPTASE DOMAIN-CONTAINING PROTEIN"/>
    <property type="match status" value="1"/>
</dbReference>
<dbReference type="Gene3D" id="1.10.340.70">
    <property type="match status" value="1"/>
</dbReference>
<dbReference type="Pfam" id="PF03732">
    <property type="entry name" value="Retrotrans_gag"/>
    <property type="match status" value="1"/>
</dbReference>
<dbReference type="InterPro" id="IPR000477">
    <property type="entry name" value="RT_dom"/>
</dbReference>
<feature type="domain" description="Reverse transcriptase/retrotransposon-derived protein RNase H-like" evidence="5">
    <location>
        <begin position="129"/>
        <end position="171"/>
    </location>
</feature>
<evidence type="ECO:0000256" key="1">
    <source>
        <dbReference type="SAM" id="Coils"/>
    </source>
</evidence>
<feature type="compositionally biased region" description="Pro residues" evidence="2">
    <location>
        <begin position="285"/>
        <end position="301"/>
    </location>
</feature>
<feature type="domain" description="Retrotransposon gag" evidence="4">
    <location>
        <begin position="701"/>
        <end position="772"/>
    </location>
</feature>
<dbReference type="SUPFAM" id="SSF56672">
    <property type="entry name" value="DNA/RNA polymerases"/>
    <property type="match status" value="2"/>
</dbReference>
<dbReference type="InterPro" id="IPR053134">
    <property type="entry name" value="RNA-dir_DNA_polymerase"/>
</dbReference>
<evidence type="ECO:0000259" key="4">
    <source>
        <dbReference type="Pfam" id="PF03732"/>
    </source>
</evidence>
<dbReference type="InterPro" id="IPR041577">
    <property type="entry name" value="RT_RNaseH_2"/>
</dbReference>
<organism evidence="7">
    <name type="scientific">Tanacetum cinerariifolium</name>
    <name type="common">Dalmatian daisy</name>
    <name type="synonym">Chrysanthemum cinerariifolium</name>
    <dbReference type="NCBI Taxonomy" id="118510"/>
    <lineage>
        <taxon>Eukaryota</taxon>
        <taxon>Viridiplantae</taxon>
        <taxon>Streptophyta</taxon>
        <taxon>Embryophyta</taxon>
        <taxon>Tracheophyta</taxon>
        <taxon>Spermatophyta</taxon>
        <taxon>Magnoliopsida</taxon>
        <taxon>eudicotyledons</taxon>
        <taxon>Gunneridae</taxon>
        <taxon>Pentapetalae</taxon>
        <taxon>asterids</taxon>
        <taxon>campanulids</taxon>
        <taxon>Asterales</taxon>
        <taxon>Asteraceae</taxon>
        <taxon>Asteroideae</taxon>
        <taxon>Anthemideae</taxon>
        <taxon>Anthemidinae</taxon>
        <taxon>Tanacetum</taxon>
    </lineage>
</organism>
<dbReference type="GO" id="GO:0003964">
    <property type="term" value="F:RNA-directed DNA polymerase activity"/>
    <property type="evidence" value="ECO:0007669"/>
    <property type="project" value="UniProtKB-KW"/>
</dbReference>
<dbReference type="Pfam" id="PF17919">
    <property type="entry name" value="RT_RNaseH_2"/>
    <property type="match status" value="1"/>
</dbReference>
<sequence>MSIHHLKYTIELDNGKIIGTDSIIRGCTLNFLSHPFNIDSMPVELGDETLMIQGNRSDGYASIVASEQKAELFDKIGTLKWDNMRLRGMLGVERQRVDRVWCNYRELNKLTVKHRYPLLRIDDLFDQLEKVIAYASCQLKVHEKNYTIHDLELGAVVFALKMGRHYLYGTKSWVSWFGDLRALIMHESHKSEYFMHHGSDKMYQDPKKLYWWPNIKAEIATYVSKCLTCAKADGKIERTIQTLEDMLRACVLDFEKDIVMSDSKDSTVTYTEDPYAYVEASLQAPPSPDYVPSPEHPPSPAYVPKIYPESDPEEDFEEDPEEDDEDPKEDPTDYPTDREDDDEEEEESFEDDVDDEEEDKDEDEEEEHPTPTDSVPPPVHRATARMSVRSQTPISLPSETKIARLLAIPTPPSSPLSLLLRADAPSTSHPLPSSTPPSGMRFKVGESSSAPTVRPTRGFRADYGFVGTLDDEIRRDPEREVGYGIINTWDKMVEDMQGTPTTTDVAGLSQRMTDFVMTLNMLRKDRHTHPRTARLMKSEARLSREAWVQSMDASDTACVETQMVALQRQQGPARGLAHPEVPKEAENITKKGHQINISHNKHHYHHPMTNAQLKALIYQGVADALVARNADRSRNGKDSHDSGTGLRRQAPPARECTYQDFMKCKTLYLKCTKGVVELTQWFKRMETVFHISNCTMENQIKFATYTLLGSALTWWNSHVKTVGPDVAYAMTYTNLKKKMTDEYCPRGKIKKLEVELWNLKVKESDKIERYISGLPDMIHGSVMSFKPMTMQDAIEFTTKLVDKKISTFAERQAENKRKFKDTVKNNQNQQQNKKLNTSRAYTAGFGDKKSYGGFYIKLLKSSIQYRFNVIELYSFDVIIGMDWLAKYQAVIVCIEKIVRIPWGNETLIVHGYGSNQGNETRLNIISCTKTQKYMLKGCHIFLAHNTTKETKDKSKKKQLEDAASKMKELSNQLKELSDKGFIRPSSSPWGAPILFFKKKDGSFRMCIDYRELNKLTVKTHYPLLRIDDLFDQLQGSSVYSKINLRSGYHQLRVYEKDIPKTAFRTRYGHYEFQVTPFGLTNAPADSITMDFIMKLPKSSQCYDTIWVIVDRLTKSAIFVPMRETDPMEKLARMYLKKIKQRIQAARDRQKSYADLKRNPMEFQFEDRVMLKVSPWKRVVRFKKRGKLNPKYVRPFKKFYANEPLAIAFDILHFDAKLHFIEEPIEIMDQEVKRLKRSCIPIIKVAFGHIRDAFSVVIYIIDSLTRVPPPEPYSVATQFGGVTKCLSDETLAIPLDEIQINDKLHFIEEPVEIMDREVKRLKQSRIPIIKVRWN</sequence>
<dbReference type="GO" id="GO:0004519">
    <property type="term" value="F:endonuclease activity"/>
    <property type="evidence" value="ECO:0007669"/>
    <property type="project" value="UniProtKB-KW"/>
</dbReference>
<feature type="domain" description="Integrase zinc-binding" evidence="6">
    <location>
        <begin position="179"/>
        <end position="232"/>
    </location>
</feature>
<evidence type="ECO:0000313" key="7">
    <source>
        <dbReference type="EMBL" id="GEU59831.1"/>
    </source>
</evidence>
<comment type="caution">
    <text evidence="7">The sequence shown here is derived from an EMBL/GenBank/DDBJ whole genome shotgun (WGS) entry which is preliminary data.</text>
</comment>
<dbReference type="Pfam" id="PF00078">
    <property type="entry name" value="RVT_1"/>
    <property type="match status" value="1"/>
</dbReference>
<feature type="region of interest" description="Disordered" evidence="2">
    <location>
        <begin position="283"/>
        <end position="395"/>
    </location>
</feature>
<dbReference type="GO" id="GO:0016787">
    <property type="term" value="F:hydrolase activity"/>
    <property type="evidence" value="ECO:0007669"/>
    <property type="project" value="UniProtKB-KW"/>
</dbReference>
<dbReference type="InterPro" id="IPR041588">
    <property type="entry name" value="Integrase_H2C2"/>
</dbReference>
<feature type="coiled-coil region" evidence="1">
    <location>
        <begin position="952"/>
        <end position="979"/>
    </location>
</feature>
<dbReference type="Pfam" id="PF08284">
    <property type="entry name" value="RVP_2"/>
    <property type="match status" value="1"/>
</dbReference>
<protein>
    <submittedName>
        <fullName evidence="7">Putative reverse transcriptase domain-containing protein</fullName>
    </submittedName>
</protein>
<proteinExistence type="predicted"/>
<dbReference type="InterPro" id="IPR043502">
    <property type="entry name" value="DNA/RNA_pol_sf"/>
</dbReference>
<dbReference type="EMBL" id="BKCJ010004239">
    <property type="protein sequence ID" value="GEU59831.1"/>
    <property type="molecule type" value="Genomic_DNA"/>
</dbReference>
<feature type="region of interest" description="Disordered" evidence="2">
    <location>
        <begin position="417"/>
        <end position="455"/>
    </location>
</feature>
<dbReference type="Gene3D" id="3.10.10.10">
    <property type="entry name" value="HIV Type 1 Reverse Transcriptase, subunit A, domain 1"/>
    <property type="match status" value="1"/>
</dbReference>